<name>A0A1L3FPW7_BRAJP</name>
<dbReference type="Proteomes" id="UP000181962">
    <property type="component" value="Chromosome"/>
</dbReference>
<organism evidence="1 2">
    <name type="scientific">Bradyrhizobium japonicum</name>
    <dbReference type="NCBI Taxonomy" id="375"/>
    <lineage>
        <taxon>Bacteria</taxon>
        <taxon>Pseudomonadati</taxon>
        <taxon>Pseudomonadota</taxon>
        <taxon>Alphaproteobacteria</taxon>
        <taxon>Hyphomicrobiales</taxon>
        <taxon>Nitrobacteraceae</taxon>
        <taxon>Bradyrhizobium</taxon>
    </lineage>
</organism>
<protein>
    <submittedName>
        <fullName evidence="1">Uncharacterized protein</fullName>
    </submittedName>
</protein>
<reference evidence="1 2" key="1">
    <citation type="submission" date="2016-11" db="EMBL/GenBank/DDBJ databases">
        <title>Complete Genome Sequence of Bradyrhizobium sp. strain J5, an isolated from soybean nodule in Hokkaido.</title>
        <authorList>
            <person name="Kanehara K."/>
        </authorList>
    </citation>
    <scope>NUCLEOTIDE SEQUENCE [LARGE SCALE GENOMIC DNA]</scope>
    <source>
        <strain evidence="1 2">J5</strain>
    </source>
</reference>
<evidence type="ECO:0000313" key="1">
    <source>
        <dbReference type="EMBL" id="APG15242.1"/>
    </source>
</evidence>
<sequence>MLANPASGRQATPLASLEHYHKPVDTLAVLEVGYDDLVDILRRGRAIPDSVGIDNQQRTRVTKAKAARSREANIVEALRFDRLAHSIPQSLRAGGATTAVGMVWRTLRVARKDMVPIELREMKFFF</sequence>
<dbReference type="AlphaFoldDB" id="A0A1L3FPW7"/>
<proteinExistence type="predicted"/>
<gene>
    <name evidence="1" type="ORF">BKD09_43780</name>
</gene>
<evidence type="ECO:0000313" key="2">
    <source>
        <dbReference type="Proteomes" id="UP000181962"/>
    </source>
</evidence>
<accession>A0A1L3FPW7</accession>
<dbReference type="EMBL" id="CP017637">
    <property type="protein sequence ID" value="APG15242.1"/>
    <property type="molecule type" value="Genomic_DNA"/>
</dbReference>